<comment type="caution">
    <text evidence="2">The sequence shown here is derived from an EMBL/GenBank/DDBJ whole genome shotgun (WGS) entry which is preliminary data.</text>
</comment>
<evidence type="ECO:0000256" key="1">
    <source>
        <dbReference type="SAM" id="MobiDB-lite"/>
    </source>
</evidence>
<dbReference type="Proteomes" id="UP001335648">
    <property type="component" value="Unassembled WGS sequence"/>
</dbReference>
<keyword evidence="3" id="KW-1185">Reference proteome</keyword>
<proteinExistence type="predicted"/>
<dbReference type="EMBL" id="JAULUE010002047">
    <property type="protein sequence ID" value="KAK5913234.1"/>
    <property type="molecule type" value="Genomic_DNA"/>
</dbReference>
<name>A0AAN8HEJ0_9TELE</name>
<gene>
    <name evidence="2" type="ORF">CesoFtcFv8_003034</name>
</gene>
<evidence type="ECO:0000313" key="3">
    <source>
        <dbReference type="Proteomes" id="UP001335648"/>
    </source>
</evidence>
<evidence type="ECO:0000313" key="2">
    <source>
        <dbReference type="EMBL" id="KAK5913234.1"/>
    </source>
</evidence>
<organism evidence="2 3">
    <name type="scientific">Champsocephalus esox</name>
    <name type="common">pike icefish</name>
    <dbReference type="NCBI Taxonomy" id="159716"/>
    <lineage>
        <taxon>Eukaryota</taxon>
        <taxon>Metazoa</taxon>
        <taxon>Chordata</taxon>
        <taxon>Craniata</taxon>
        <taxon>Vertebrata</taxon>
        <taxon>Euteleostomi</taxon>
        <taxon>Actinopterygii</taxon>
        <taxon>Neopterygii</taxon>
        <taxon>Teleostei</taxon>
        <taxon>Neoteleostei</taxon>
        <taxon>Acanthomorphata</taxon>
        <taxon>Eupercaria</taxon>
        <taxon>Perciformes</taxon>
        <taxon>Notothenioidei</taxon>
        <taxon>Channichthyidae</taxon>
        <taxon>Champsocephalus</taxon>
    </lineage>
</organism>
<feature type="compositionally biased region" description="Polar residues" evidence="1">
    <location>
        <begin position="1"/>
        <end position="10"/>
    </location>
</feature>
<feature type="region of interest" description="Disordered" evidence="1">
    <location>
        <begin position="1"/>
        <end position="87"/>
    </location>
</feature>
<dbReference type="AlphaFoldDB" id="A0AAN8HEJ0"/>
<protein>
    <submittedName>
        <fullName evidence="2">Uncharacterized protein</fullName>
    </submittedName>
</protein>
<reference evidence="2 3" key="1">
    <citation type="journal article" date="2023" name="Mol. Biol. Evol.">
        <title>Genomics of Secondarily Temperate Adaptation in the Only Non-Antarctic Icefish.</title>
        <authorList>
            <person name="Rivera-Colon A.G."/>
            <person name="Rayamajhi N."/>
            <person name="Minhas B.F."/>
            <person name="Madrigal G."/>
            <person name="Bilyk K.T."/>
            <person name="Yoon V."/>
            <person name="Hune M."/>
            <person name="Gregory S."/>
            <person name="Cheng C.H.C."/>
            <person name="Catchen J.M."/>
        </authorList>
    </citation>
    <scope>NUCLEOTIDE SEQUENCE [LARGE SCALE GENOMIC DNA]</scope>
    <source>
        <strain evidence="2">JC2023a</strain>
    </source>
</reference>
<accession>A0AAN8HEJ0</accession>
<sequence>MTSTKHSANPSPIVPCGDTHVKRHNSYGATPTEAGAPLAVPKRGRTRRKCEPPDMLDTTPDARPSKAHELPTRPTSPQTHPEPRGPR</sequence>